<feature type="compositionally biased region" description="Polar residues" evidence="1">
    <location>
        <begin position="467"/>
        <end position="479"/>
    </location>
</feature>
<sequence length="632" mass="67448">MRLSDTPAWAGAPWKSKALRHGDWLQVSPQVTIDGLDPQKLAHYWDQCRCLDHEFLSRYHNLTYQNIARELGIVDVTLPGDSVACPEAIAALRDVWTPFQLLDLLFSRMERDRGQGVPDIPKRVFSGTMGIRTLQPPSPTLNTIENHILDVLFSLAFEKTRPEAAVRQNPWRKYRRSSHRFDRGQTLKERDLFSHRIMVDSSPFLTSQLLPPVSWDDMESKLIVLSRDSSPIGNSSAPAAFESSSGITPRTVSDDDLREDSDASTSVGPHSPADDHADRLSSPASGDPAPTENTSLSPPPWRSPTEDPLTHDTPPPLATLNPDPAPTENTSLSPPPVGPHSPADDNADQLSSPASGGLPTEDPLTHDTPPPLATLNPDPAPTENTSSQPTSSSGGLPTEDSLTHDTPPPLATLNPDPAPTEKHQSQPTSYQLSSPASGDPAPTENTSLSPPPVGPHSPADDHADQLFFSSQRRVSSTEDSLTDDTPPPLATINPDPAPTENTSLSPPPVASGGLPTEDSLTHDTPPPLATLNPDPAENTSLSPPPYCAVVRRPSPPVVLGDSRVDTALERVTLGATTNNLEFGGAGSSPVGSPLSVNPMSKDADICMEDDDTSILSSISACLDAGHPIPITS</sequence>
<dbReference type="Proteomes" id="UP001362999">
    <property type="component" value="Unassembled WGS sequence"/>
</dbReference>
<feature type="compositionally biased region" description="Polar residues" evidence="1">
    <location>
        <begin position="425"/>
        <end position="436"/>
    </location>
</feature>
<feature type="region of interest" description="Disordered" evidence="1">
    <location>
        <begin position="228"/>
        <end position="548"/>
    </location>
</feature>
<organism evidence="2 3">
    <name type="scientific">Favolaschia claudopus</name>
    <dbReference type="NCBI Taxonomy" id="2862362"/>
    <lineage>
        <taxon>Eukaryota</taxon>
        <taxon>Fungi</taxon>
        <taxon>Dikarya</taxon>
        <taxon>Basidiomycota</taxon>
        <taxon>Agaricomycotina</taxon>
        <taxon>Agaricomycetes</taxon>
        <taxon>Agaricomycetidae</taxon>
        <taxon>Agaricales</taxon>
        <taxon>Marasmiineae</taxon>
        <taxon>Mycenaceae</taxon>
        <taxon>Favolaschia</taxon>
    </lineage>
</organism>
<evidence type="ECO:0000256" key="1">
    <source>
        <dbReference type="SAM" id="MobiDB-lite"/>
    </source>
</evidence>
<proteinExistence type="predicted"/>
<evidence type="ECO:0000313" key="3">
    <source>
        <dbReference type="Proteomes" id="UP001362999"/>
    </source>
</evidence>
<feature type="compositionally biased region" description="Polar residues" evidence="1">
    <location>
        <begin position="382"/>
        <end position="395"/>
    </location>
</feature>
<name>A0AAW0BE69_9AGAR</name>
<reference evidence="2 3" key="1">
    <citation type="journal article" date="2024" name="J Genomics">
        <title>Draft genome sequencing and assembly of Favolaschia claudopus CIRM-BRFM 2984 isolated from oak limbs.</title>
        <authorList>
            <person name="Navarro D."/>
            <person name="Drula E."/>
            <person name="Chaduli D."/>
            <person name="Cazenave R."/>
            <person name="Ahrendt S."/>
            <person name="Wang J."/>
            <person name="Lipzen A."/>
            <person name="Daum C."/>
            <person name="Barry K."/>
            <person name="Grigoriev I.V."/>
            <person name="Favel A."/>
            <person name="Rosso M.N."/>
            <person name="Martin F."/>
        </authorList>
    </citation>
    <scope>NUCLEOTIDE SEQUENCE [LARGE SCALE GENOMIC DNA]</scope>
    <source>
        <strain evidence="2 3">CIRM-BRFM 2984</strain>
    </source>
</reference>
<feature type="compositionally biased region" description="Polar residues" evidence="1">
    <location>
        <begin position="228"/>
        <end position="251"/>
    </location>
</feature>
<gene>
    <name evidence="2" type="ORF">R3P38DRAFT_3194856</name>
</gene>
<dbReference type="AlphaFoldDB" id="A0AAW0BE69"/>
<dbReference type="EMBL" id="JAWWNJ010000035">
    <property type="protein sequence ID" value="KAK7024137.1"/>
    <property type="molecule type" value="Genomic_DNA"/>
</dbReference>
<evidence type="ECO:0000313" key="2">
    <source>
        <dbReference type="EMBL" id="KAK7024137.1"/>
    </source>
</evidence>
<accession>A0AAW0BE69</accession>
<protein>
    <submittedName>
        <fullName evidence="2">Uncharacterized protein</fullName>
    </submittedName>
</protein>
<keyword evidence="3" id="KW-1185">Reference proteome</keyword>
<comment type="caution">
    <text evidence="2">The sequence shown here is derived from an EMBL/GenBank/DDBJ whole genome shotgun (WGS) entry which is preliminary data.</text>
</comment>